<dbReference type="EMBL" id="JAHRIQ010093891">
    <property type="protein sequence ID" value="MEQ2251752.1"/>
    <property type="molecule type" value="Genomic_DNA"/>
</dbReference>
<reference evidence="1 2" key="1">
    <citation type="submission" date="2021-06" db="EMBL/GenBank/DDBJ databases">
        <authorList>
            <person name="Palmer J.M."/>
        </authorList>
    </citation>
    <scope>NUCLEOTIDE SEQUENCE [LARGE SCALE GENOMIC DNA]</scope>
    <source>
        <strain evidence="2">if_2019</strain>
        <tissue evidence="1">Muscle</tissue>
    </source>
</reference>
<evidence type="ECO:0000313" key="2">
    <source>
        <dbReference type="Proteomes" id="UP001482620"/>
    </source>
</evidence>
<name>A0ABV0V6J6_9TELE</name>
<protein>
    <recommendedName>
        <fullName evidence="3">THAP-type domain-containing protein</fullName>
    </recommendedName>
</protein>
<proteinExistence type="predicted"/>
<comment type="caution">
    <text evidence="1">The sequence shown here is derived from an EMBL/GenBank/DDBJ whole genome shotgun (WGS) entry which is preliminary data.</text>
</comment>
<sequence>MPRKKNWKLAWLVALRPKNPPTRVYVCSFHFINKKSTELQPDPELFLGSDQPPPKKRRRLIWTTVSQIASSTETQNLCLGVTGRCCCTAVAYQ</sequence>
<dbReference type="Proteomes" id="UP001482620">
    <property type="component" value="Unassembled WGS sequence"/>
</dbReference>
<evidence type="ECO:0000313" key="1">
    <source>
        <dbReference type="EMBL" id="MEQ2251752.1"/>
    </source>
</evidence>
<keyword evidence="2" id="KW-1185">Reference proteome</keyword>
<evidence type="ECO:0008006" key="3">
    <source>
        <dbReference type="Google" id="ProtNLM"/>
    </source>
</evidence>
<gene>
    <name evidence="1" type="ORF">ILYODFUR_014369</name>
</gene>
<accession>A0ABV0V6J6</accession>
<organism evidence="1 2">
    <name type="scientific">Ilyodon furcidens</name>
    <name type="common">goldbreast splitfin</name>
    <dbReference type="NCBI Taxonomy" id="33524"/>
    <lineage>
        <taxon>Eukaryota</taxon>
        <taxon>Metazoa</taxon>
        <taxon>Chordata</taxon>
        <taxon>Craniata</taxon>
        <taxon>Vertebrata</taxon>
        <taxon>Euteleostomi</taxon>
        <taxon>Actinopterygii</taxon>
        <taxon>Neopterygii</taxon>
        <taxon>Teleostei</taxon>
        <taxon>Neoteleostei</taxon>
        <taxon>Acanthomorphata</taxon>
        <taxon>Ovalentaria</taxon>
        <taxon>Atherinomorphae</taxon>
        <taxon>Cyprinodontiformes</taxon>
        <taxon>Goodeidae</taxon>
        <taxon>Ilyodon</taxon>
    </lineage>
</organism>